<keyword evidence="2" id="KW-1185">Reference proteome</keyword>
<dbReference type="Proteomes" id="UP000198510">
    <property type="component" value="Unassembled WGS sequence"/>
</dbReference>
<gene>
    <name evidence="1" type="ORF">SAMN05421823_1087</name>
</gene>
<dbReference type="SUPFAM" id="SSF69754">
    <property type="entry name" value="Ribosome binding protein Y (YfiA homologue)"/>
    <property type="match status" value="1"/>
</dbReference>
<dbReference type="OrthoDB" id="9808702at2"/>
<dbReference type="InterPro" id="IPR036567">
    <property type="entry name" value="RHF-like"/>
</dbReference>
<dbReference type="Pfam" id="PF02482">
    <property type="entry name" value="Ribosomal_S30AE"/>
    <property type="match status" value="1"/>
</dbReference>
<evidence type="ECO:0000313" key="1">
    <source>
        <dbReference type="EMBL" id="SDL74547.1"/>
    </source>
</evidence>
<dbReference type="EMBL" id="FNFO01000008">
    <property type="protein sequence ID" value="SDL74547.1"/>
    <property type="molecule type" value="Genomic_DNA"/>
</dbReference>
<dbReference type="STRING" id="1075417.SAMN05421823_1087"/>
<reference evidence="1 2" key="1">
    <citation type="submission" date="2016-10" db="EMBL/GenBank/DDBJ databases">
        <authorList>
            <person name="de Groot N.N."/>
        </authorList>
    </citation>
    <scope>NUCLEOTIDE SEQUENCE [LARGE SCALE GENOMIC DNA]</scope>
    <source>
        <strain evidence="1 2">DSM 25186</strain>
    </source>
</reference>
<dbReference type="Gene3D" id="3.30.160.100">
    <property type="entry name" value="Ribosome hibernation promotion factor-like"/>
    <property type="match status" value="1"/>
</dbReference>
<dbReference type="AlphaFoldDB" id="A0A1G9MKU5"/>
<dbReference type="RefSeq" id="WP_089684769.1">
    <property type="nucleotide sequence ID" value="NZ_FNFO01000008.1"/>
</dbReference>
<dbReference type="NCBIfam" id="TIGR00741">
    <property type="entry name" value="yfiA"/>
    <property type="match status" value="1"/>
</dbReference>
<sequence>MKLQIHSVHFDADQKLLDFIQRRVDKLETFYDNILEGEVYLRLTKDSDHRENKVVEIKLYIPGNSLFAKEHAHSFEEATDLTVEALRRQVKKRKEKQSVNR</sequence>
<name>A0A1G9MKU5_9BACT</name>
<proteinExistence type="predicted"/>
<dbReference type="InterPro" id="IPR003489">
    <property type="entry name" value="RHF/RaiA"/>
</dbReference>
<protein>
    <submittedName>
        <fullName evidence="1">Putative sigma-54 modulation protein</fullName>
    </submittedName>
</protein>
<accession>A0A1G9MKU5</accession>
<dbReference type="CDD" id="cd00552">
    <property type="entry name" value="RaiA"/>
    <property type="match status" value="1"/>
</dbReference>
<evidence type="ECO:0000313" key="2">
    <source>
        <dbReference type="Proteomes" id="UP000198510"/>
    </source>
</evidence>
<organism evidence="1 2">
    <name type="scientific">Catalinimonas alkaloidigena</name>
    <dbReference type="NCBI Taxonomy" id="1075417"/>
    <lineage>
        <taxon>Bacteria</taxon>
        <taxon>Pseudomonadati</taxon>
        <taxon>Bacteroidota</taxon>
        <taxon>Cytophagia</taxon>
        <taxon>Cytophagales</taxon>
        <taxon>Catalimonadaceae</taxon>
        <taxon>Catalinimonas</taxon>
    </lineage>
</organism>